<feature type="region of interest" description="Disordered" evidence="1">
    <location>
        <begin position="1"/>
        <end position="76"/>
    </location>
</feature>
<accession>A0A8J5R044</accession>
<reference evidence="2" key="1">
    <citation type="journal article" date="2021" name="bioRxiv">
        <title>Whole Genome Assembly and Annotation of Northern Wild Rice, Zizania palustris L., Supports a Whole Genome Duplication in the Zizania Genus.</title>
        <authorList>
            <person name="Haas M."/>
            <person name="Kono T."/>
            <person name="Macchietto M."/>
            <person name="Millas R."/>
            <person name="McGilp L."/>
            <person name="Shao M."/>
            <person name="Duquette J."/>
            <person name="Hirsch C.N."/>
            <person name="Kimball J."/>
        </authorList>
    </citation>
    <scope>NUCLEOTIDE SEQUENCE</scope>
    <source>
        <tissue evidence="2">Fresh leaf tissue</tissue>
    </source>
</reference>
<protein>
    <submittedName>
        <fullName evidence="2">Uncharacterized protein</fullName>
    </submittedName>
</protein>
<reference evidence="2" key="2">
    <citation type="submission" date="2021-02" db="EMBL/GenBank/DDBJ databases">
        <authorList>
            <person name="Kimball J.A."/>
            <person name="Haas M.W."/>
            <person name="Macchietto M."/>
            <person name="Kono T."/>
            <person name="Duquette J."/>
            <person name="Shao M."/>
        </authorList>
    </citation>
    <scope>NUCLEOTIDE SEQUENCE</scope>
    <source>
        <tissue evidence="2">Fresh leaf tissue</tissue>
    </source>
</reference>
<comment type="caution">
    <text evidence="2">The sequence shown here is derived from an EMBL/GenBank/DDBJ whole genome shotgun (WGS) entry which is preliminary data.</text>
</comment>
<evidence type="ECO:0000256" key="1">
    <source>
        <dbReference type="SAM" id="MobiDB-lite"/>
    </source>
</evidence>
<evidence type="ECO:0000313" key="2">
    <source>
        <dbReference type="EMBL" id="KAG8047825.1"/>
    </source>
</evidence>
<name>A0A8J5R044_ZIZPA</name>
<keyword evidence="3" id="KW-1185">Reference proteome</keyword>
<dbReference type="AlphaFoldDB" id="A0A8J5R044"/>
<evidence type="ECO:0000313" key="3">
    <source>
        <dbReference type="Proteomes" id="UP000729402"/>
    </source>
</evidence>
<dbReference type="EMBL" id="JAAALK010000290">
    <property type="protein sequence ID" value="KAG8047825.1"/>
    <property type="molecule type" value="Genomic_DNA"/>
</dbReference>
<proteinExistence type="predicted"/>
<organism evidence="2 3">
    <name type="scientific">Zizania palustris</name>
    <name type="common">Northern wild rice</name>
    <dbReference type="NCBI Taxonomy" id="103762"/>
    <lineage>
        <taxon>Eukaryota</taxon>
        <taxon>Viridiplantae</taxon>
        <taxon>Streptophyta</taxon>
        <taxon>Embryophyta</taxon>
        <taxon>Tracheophyta</taxon>
        <taxon>Spermatophyta</taxon>
        <taxon>Magnoliopsida</taxon>
        <taxon>Liliopsida</taxon>
        <taxon>Poales</taxon>
        <taxon>Poaceae</taxon>
        <taxon>BOP clade</taxon>
        <taxon>Oryzoideae</taxon>
        <taxon>Oryzeae</taxon>
        <taxon>Zizaniinae</taxon>
        <taxon>Zizania</taxon>
    </lineage>
</organism>
<gene>
    <name evidence="2" type="ORF">GUJ93_ZPchr0008g13444</name>
</gene>
<dbReference type="Proteomes" id="UP000729402">
    <property type="component" value="Unassembled WGS sequence"/>
</dbReference>
<sequence>MKPRLPEPLHPQPLASHSLPRPESPDPASRRPEPPVEPPEATPSHPAARRNLEPPRATPRALCCSEPPTVRSNPVA</sequence>